<sequence length="40" mass="4486">MSQSCISLSQEAHSSITCWNGRHIGRLIRAAETTTWNLLL</sequence>
<dbReference type="Proteomes" id="UP000815325">
    <property type="component" value="Unassembled WGS sequence"/>
</dbReference>
<dbReference type="EMBL" id="MU073544">
    <property type="protein sequence ID" value="KAF5825362.1"/>
    <property type="molecule type" value="Genomic_DNA"/>
</dbReference>
<name>A0ABQ7FSM3_DUNSA</name>
<evidence type="ECO:0000313" key="1">
    <source>
        <dbReference type="EMBL" id="KAF5825362.1"/>
    </source>
</evidence>
<proteinExistence type="predicted"/>
<evidence type="ECO:0000313" key="2">
    <source>
        <dbReference type="Proteomes" id="UP000815325"/>
    </source>
</evidence>
<protein>
    <submittedName>
        <fullName evidence="1">Uncharacterized protein</fullName>
    </submittedName>
</protein>
<keyword evidence="2" id="KW-1185">Reference proteome</keyword>
<accession>A0ABQ7FSM3</accession>
<gene>
    <name evidence="1" type="ORF">DUNSADRAFT_11214</name>
</gene>
<comment type="caution">
    <text evidence="1">The sequence shown here is derived from an EMBL/GenBank/DDBJ whole genome shotgun (WGS) entry which is preliminary data.</text>
</comment>
<organism evidence="1 2">
    <name type="scientific">Dunaliella salina</name>
    <name type="common">Green alga</name>
    <name type="synonym">Protococcus salinus</name>
    <dbReference type="NCBI Taxonomy" id="3046"/>
    <lineage>
        <taxon>Eukaryota</taxon>
        <taxon>Viridiplantae</taxon>
        <taxon>Chlorophyta</taxon>
        <taxon>core chlorophytes</taxon>
        <taxon>Chlorophyceae</taxon>
        <taxon>CS clade</taxon>
        <taxon>Chlamydomonadales</taxon>
        <taxon>Dunaliellaceae</taxon>
        <taxon>Dunaliella</taxon>
    </lineage>
</organism>
<reference evidence="1" key="1">
    <citation type="submission" date="2017-08" db="EMBL/GenBank/DDBJ databases">
        <authorList>
            <person name="Polle J.E."/>
            <person name="Barry K."/>
            <person name="Cushman J."/>
            <person name="Schmutz J."/>
            <person name="Tran D."/>
            <person name="Hathwaick L.T."/>
            <person name="Yim W.C."/>
            <person name="Jenkins J."/>
            <person name="Mckie-Krisberg Z.M."/>
            <person name="Prochnik S."/>
            <person name="Lindquist E."/>
            <person name="Dockter R.B."/>
            <person name="Adam C."/>
            <person name="Molina H."/>
            <person name="Bunkerborg J."/>
            <person name="Jin E."/>
            <person name="Buchheim M."/>
            <person name="Magnuson J."/>
        </authorList>
    </citation>
    <scope>NUCLEOTIDE SEQUENCE</scope>
    <source>
        <strain evidence="1">CCAP 19/18</strain>
    </source>
</reference>